<dbReference type="KEGG" id="pstg:E8M01_21080"/>
<dbReference type="PROSITE" id="PS51186">
    <property type="entry name" value="GNAT"/>
    <property type="match status" value="1"/>
</dbReference>
<dbReference type="InterPro" id="IPR000182">
    <property type="entry name" value="GNAT_dom"/>
</dbReference>
<keyword evidence="5" id="KW-1185">Reference proteome</keyword>
<reference evidence="4 5" key="1">
    <citation type="submission" date="2019-04" db="EMBL/GenBank/DDBJ databases">
        <title>Phreatobacter aquaticus sp. nov.</title>
        <authorList>
            <person name="Choi A."/>
        </authorList>
    </citation>
    <scope>NUCLEOTIDE SEQUENCE [LARGE SCALE GENOMIC DNA]</scope>
    <source>
        <strain evidence="4 5">KCTC 52518</strain>
    </source>
</reference>
<protein>
    <submittedName>
        <fullName evidence="4">GNAT family N-acetyltransferase</fullName>
    </submittedName>
</protein>
<dbReference type="OrthoDB" id="9789081at2"/>
<dbReference type="Gene3D" id="3.40.630.30">
    <property type="match status" value="1"/>
</dbReference>
<dbReference type="Proteomes" id="UP000298781">
    <property type="component" value="Chromosome"/>
</dbReference>
<dbReference type="PANTHER" id="PTHR43877">
    <property type="entry name" value="AMINOALKYLPHOSPHONATE N-ACETYLTRANSFERASE-RELATED-RELATED"/>
    <property type="match status" value="1"/>
</dbReference>
<organism evidence="4 5">
    <name type="scientific">Phreatobacter stygius</name>
    <dbReference type="NCBI Taxonomy" id="1940610"/>
    <lineage>
        <taxon>Bacteria</taxon>
        <taxon>Pseudomonadati</taxon>
        <taxon>Pseudomonadota</taxon>
        <taxon>Alphaproteobacteria</taxon>
        <taxon>Hyphomicrobiales</taxon>
        <taxon>Phreatobacteraceae</taxon>
        <taxon>Phreatobacter</taxon>
    </lineage>
</organism>
<evidence type="ECO:0000313" key="5">
    <source>
        <dbReference type="Proteomes" id="UP000298781"/>
    </source>
</evidence>
<dbReference type="Pfam" id="PF13673">
    <property type="entry name" value="Acetyltransf_10"/>
    <property type="match status" value="1"/>
</dbReference>
<dbReference type="RefSeq" id="WP_136961945.1">
    <property type="nucleotide sequence ID" value="NZ_CP039690.1"/>
</dbReference>
<accession>A0A4D7BEX1</accession>
<name>A0A4D7BEX1_9HYPH</name>
<sequence>MRIRRATEADAAAAAEVLRRSIAELCRADHQDDPVVLTGWLANKTPETVAAWIADPDSVVMVAVDDDGAIAGVGSAAASGEITLNYVSPTFRFRGVSKAMVAELERHLASLGCHRAKLTSTITAHRFYLCAGYRDDGPPKPWRGGNIHPMVKRLA</sequence>
<evidence type="ECO:0000256" key="2">
    <source>
        <dbReference type="ARBA" id="ARBA00023315"/>
    </source>
</evidence>
<feature type="domain" description="N-acetyltransferase" evidence="3">
    <location>
        <begin position="1"/>
        <end position="155"/>
    </location>
</feature>
<dbReference type="InterPro" id="IPR050832">
    <property type="entry name" value="Bact_Acetyltransf"/>
</dbReference>
<keyword evidence="2" id="KW-0012">Acyltransferase</keyword>
<keyword evidence="1 4" id="KW-0808">Transferase</keyword>
<evidence type="ECO:0000259" key="3">
    <source>
        <dbReference type="PROSITE" id="PS51186"/>
    </source>
</evidence>
<gene>
    <name evidence="4" type="ORF">E8M01_21080</name>
</gene>
<proteinExistence type="predicted"/>
<evidence type="ECO:0000256" key="1">
    <source>
        <dbReference type="ARBA" id="ARBA00022679"/>
    </source>
</evidence>
<dbReference type="AlphaFoldDB" id="A0A4D7BEX1"/>
<dbReference type="GO" id="GO:0016747">
    <property type="term" value="F:acyltransferase activity, transferring groups other than amino-acyl groups"/>
    <property type="evidence" value="ECO:0007669"/>
    <property type="project" value="InterPro"/>
</dbReference>
<dbReference type="InterPro" id="IPR016181">
    <property type="entry name" value="Acyl_CoA_acyltransferase"/>
</dbReference>
<dbReference type="EMBL" id="CP039690">
    <property type="protein sequence ID" value="QCI66502.1"/>
    <property type="molecule type" value="Genomic_DNA"/>
</dbReference>
<dbReference type="SUPFAM" id="SSF55729">
    <property type="entry name" value="Acyl-CoA N-acyltransferases (Nat)"/>
    <property type="match status" value="1"/>
</dbReference>
<dbReference type="CDD" id="cd04301">
    <property type="entry name" value="NAT_SF"/>
    <property type="match status" value="1"/>
</dbReference>
<evidence type="ECO:0000313" key="4">
    <source>
        <dbReference type="EMBL" id="QCI66502.1"/>
    </source>
</evidence>